<protein>
    <submittedName>
        <fullName evidence="2">Uncharacterized protein</fullName>
    </submittedName>
</protein>
<organism evidence="2 3">
    <name type="scientific">Phragmitibacter flavus</name>
    <dbReference type="NCBI Taxonomy" id="2576071"/>
    <lineage>
        <taxon>Bacteria</taxon>
        <taxon>Pseudomonadati</taxon>
        <taxon>Verrucomicrobiota</taxon>
        <taxon>Verrucomicrobiia</taxon>
        <taxon>Verrucomicrobiales</taxon>
        <taxon>Verrucomicrobiaceae</taxon>
        <taxon>Phragmitibacter</taxon>
    </lineage>
</organism>
<dbReference type="OrthoDB" id="9946439at2"/>
<evidence type="ECO:0000313" key="3">
    <source>
        <dbReference type="Proteomes" id="UP000306196"/>
    </source>
</evidence>
<dbReference type="RefSeq" id="WP_138087769.1">
    <property type="nucleotide sequence ID" value="NZ_VAUV01000014.1"/>
</dbReference>
<feature type="signal peptide" evidence="1">
    <location>
        <begin position="1"/>
        <end position="24"/>
    </location>
</feature>
<feature type="chain" id="PRO_5024430622" evidence="1">
    <location>
        <begin position="25"/>
        <end position="152"/>
    </location>
</feature>
<dbReference type="PROSITE" id="PS51257">
    <property type="entry name" value="PROKAR_LIPOPROTEIN"/>
    <property type="match status" value="1"/>
</dbReference>
<sequence>MKTNRSAILIVTVLLVIATVSCLSAPPPDPAIEMKGSGIILVDGTSSYIFAKDGTFRSDPLGMSGRTFTGNWKIEQPSAGSAAKVVVEAKCGWINGLSPNDDYRRIVFFIYSGNTTVFERPEVVGGWMPQNYYKCYWLIDEMTRLTKPATTK</sequence>
<evidence type="ECO:0000313" key="2">
    <source>
        <dbReference type="EMBL" id="TLD69352.1"/>
    </source>
</evidence>
<dbReference type="Proteomes" id="UP000306196">
    <property type="component" value="Unassembled WGS sequence"/>
</dbReference>
<reference evidence="2 3" key="1">
    <citation type="submission" date="2019-05" db="EMBL/GenBank/DDBJ databases">
        <title>Verrucobacter flavum gen. nov., sp. nov. a new member of the family Verrucomicrobiaceae.</title>
        <authorList>
            <person name="Szuroczki S."/>
            <person name="Abbaszade G."/>
            <person name="Szabo A."/>
            <person name="Felfoldi T."/>
            <person name="Schumann P."/>
            <person name="Boka K."/>
            <person name="Keki Z."/>
            <person name="Toumi M."/>
            <person name="Toth E."/>
        </authorList>
    </citation>
    <scope>NUCLEOTIDE SEQUENCE [LARGE SCALE GENOMIC DNA]</scope>
    <source>
        <strain evidence="2 3">MG-N-17</strain>
    </source>
</reference>
<accession>A0A5R8KAL2</accession>
<dbReference type="AlphaFoldDB" id="A0A5R8KAL2"/>
<comment type="caution">
    <text evidence="2">The sequence shown here is derived from an EMBL/GenBank/DDBJ whole genome shotgun (WGS) entry which is preliminary data.</text>
</comment>
<proteinExistence type="predicted"/>
<gene>
    <name evidence="2" type="ORF">FEM03_18460</name>
</gene>
<name>A0A5R8KAL2_9BACT</name>
<evidence type="ECO:0000256" key="1">
    <source>
        <dbReference type="SAM" id="SignalP"/>
    </source>
</evidence>
<keyword evidence="1" id="KW-0732">Signal</keyword>
<dbReference type="EMBL" id="VAUV01000014">
    <property type="protein sequence ID" value="TLD69352.1"/>
    <property type="molecule type" value="Genomic_DNA"/>
</dbReference>
<keyword evidence="3" id="KW-1185">Reference proteome</keyword>